<dbReference type="InterPro" id="IPR003961">
    <property type="entry name" value="FN3_dom"/>
</dbReference>
<dbReference type="AlphaFoldDB" id="A0A1M5U8N9"/>
<evidence type="ECO:0000256" key="1">
    <source>
        <dbReference type="SAM" id="SignalP"/>
    </source>
</evidence>
<dbReference type="Proteomes" id="UP000184212">
    <property type="component" value="Unassembled WGS sequence"/>
</dbReference>
<dbReference type="Pfam" id="PF13585">
    <property type="entry name" value="CHU_C"/>
    <property type="match status" value="1"/>
</dbReference>
<evidence type="ECO:0000313" key="2">
    <source>
        <dbReference type="EMBL" id="SHH59344.1"/>
    </source>
</evidence>
<dbReference type="InterPro" id="IPR026341">
    <property type="entry name" value="T9SS_type_B"/>
</dbReference>
<accession>A0A1M5U8N9</accession>
<feature type="signal peptide" evidence="1">
    <location>
        <begin position="1"/>
        <end position="21"/>
    </location>
</feature>
<keyword evidence="3" id="KW-1185">Reference proteome</keyword>
<organism evidence="2 3">
    <name type="scientific">Chryseolinea serpens</name>
    <dbReference type="NCBI Taxonomy" id="947013"/>
    <lineage>
        <taxon>Bacteria</taxon>
        <taxon>Pseudomonadati</taxon>
        <taxon>Bacteroidota</taxon>
        <taxon>Cytophagia</taxon>
        <taxon>Cytophagales</taxon>
        <taxon>Fulvivirgaceae</taxon>
        <taxon>Chryseolinea</taxon>
    </lineage>
</organism>
<dbReference type="Gene3D" id="2.60.40.10">
    <property type="entry name" value="Immunoglobulins"/>
    <property type="match status" value="4"/>
</dbReference>
<dbReference type="STRING" id="947013.SAMN04488109_4527"/>
<protein>
    <submittedName>
        <fullName evidence="2">Gliding motility-associated C-terminal domain-containing protein</fullName>
    </submittedName>
</protein>
<dbReference type="InterPro" id="IPR036116">
    <property type="entry name" value="FN3_sf"/>
</dbReference>
<dbReference type="EMBL" id="FQWQ01000003">
    <property type="protein sequence ID" value="SHH59344.1"/>
    <property type="molecule type" value="Genomic_DNA"/>
</dbReference>
<dbReference type="SUPFAM" id="SSF49265">
    <property type="entry name" value="Fibronectin type III"/>
    <property type="match status" value="1"/>
</dbReference>
<keyword evidence="1" id="KW-0732">Signal</keyword>
<evidence type="ECO:0000313" key="3">
    <source>
        <dbReference type="Proteomes" id="UP000184212"/>
    </source>
</evidence>
<dbReference type="OrthoDB" id="631648at2"/>
<reference evidence="2 3" key="1">
    <citation type="submission" date="2016-11" db="EMBL/GenBank/DDBJ databases">
        <authorList>
            <person name="Jaros S."/>
            <person name="Januszkiewicz K."/>
            <person name="Wedrychowicz H."/>
        </authorList>
    </citation>
    <scope>NUCLEOTIDE SEQUENCE [LARGE SCALE GENOMIC DNA]</scope>
    <source>
        <strain evidence="2 3">DSM 24574</strain>
    </source>
</reference>
<dbReference type="CDD" id="cd00063">
    <property type="entry name" value="FN3"/>
    <property type="match status" value="1"/>
</dbReference>
<dbReference type="InterPro" id="IPR035986">
    <property type="entry name" value="PKD_dom_sf"/>
</dbReference>
<sequence>MNRRSLILLFFLFMGILVAHAQYVSNDGNFTVDQIKGCAPLTVNVVSTVPPCNATTPCDMDYEGNNNFQSLAFSHVYTQPGTYTLKVLFQTLGFDEITITVVPNIQPAFDLYTCGGNEVQVKVSDTNYNQYIISYSDGVVMPPVPSGSLAKDTHAFASSGNKSVSVKGVNLGAADNCNAAVQSVDVVPTLATPTITQLTVLSADQIQLDFNDVPNTLYKLDIATNAGNFQQLQTVYNATTTTVKNLIADDNYYRFRMGVFDPCVNTTVYPTDVIASANFDVSPQNNVNKATWTTSATGITGYSLAKSTTGPIAVAAGATSYDDTAITCGTEYCYQLTSNYANGSKSISLQKCATAISTNIPTVVEDVSAVVSDNSVALQWTQDPAFNAKTYTITKGTNGNYIPLGTSTTPSFTDDAYATDATICYRIGYQDVCGNSSPASPDVCPIQLSGTVQSDNSINLSWTSYGGWKNGVANYHVEKFDDQGQLLQTFDTGTATTLLDDAEDFTHQVYVYRVTATAVDAGIPVSVSNVITLIKEPNLFYPSAFTPNGDGLNDIFKVVGQYTSRFEFKIFNRWGEQLFFTDNATQGWDGTYRGNIMPEGTYVFKAKITDLINRTSERSGTIVLFRKQ</sequence>
<dbReference type="InterPro" id="IPR013783">
    <property type="entry name" value="Ig-like_fold"/>
</dbReference>
<dbReference type="NCBIfam" id="TIGR04131">
    <property type="entry name" value="Bac_Flav_CTERM"/>
    <property type="match status" value="1"/>
</dbReference>
<proteinExistence type="predicted"/>
<dbReference type="SUPFAM" id="SSF49299">
    <property type="entry name" value="PKD domain"/>
    <property type="match status" value="1"/>
</dbReference>
<gene>
    <name evidence="2" type="ORF">SAMN04488109_4527</name>
</gene>
<feature type="chain" id="PRO_5012861424" evidence="1">
    <location>
        <begin position="22"/>
        <end position="628"/>
    </location>
</feature>
<dbReference type="RefSeq" id="WP_073138483.1">
    <property type="nucleotide sequence ID" value="NZ_FQWQ01000003.1"/>
</dbReference>
<name>A0A1M5U8N9_9BACT</name>